<dbReference type="Pfam" id="PF22934">
    <property type="entry name" value="SPRTN_ZBD"/>
    <property type="match status" value="1"/>
</dbReference>
<dbReference type="Proteomes" id="UP000054561">
    <property type="component" value="Unassembled WGS sequence"/>
</dbReference>
<feature type="region of interest" description="Disordered" evidence="3">
    <location>
        <begin position="113"/>
        <end position="142"/>
    </location>
</feature>
<gene>
    <name evidence="5" type="ORF">AK88_03480</name>
</gene>
<dbReference type="OMA" id="SVQVKWS"/>
<evidence type="ECO:0000313" key="6">
    <source>
        <dbReference type="Proteomes" id="UP000054561"/>
    </source>
</evidence>
<dbReference type="GO" id="GO:0006974">
    <property type="term" value="P:DNA damage response"/>
    <property type="evidence" value="ECO:0007669"/>
    <property type="project" value="InterPro"/>
</dbReference>
<feature type="region of interest" description="Disordered" evidence="3">
    <location>
        <begin position="1"/>
        <end position="24"/>
    </location>
</feature>
<reference evidence="5 6" key="1">
    <citation type="submission" date="2014-03" db="EMBL/GenBank/DDBJ databases">
        <title>The Genome Sequence of Plasmodium fragile nilgiri.</title>
        <authorList>
            <consortium name="The Broad Institute Genomics Platform"/>
            <consortium name="The Broad Institute Genome Sequencing Center for Infectious Disease"/>
            <person name="Neafsey D."/>
            <person name="Duraisingh M."/>
            <person name="Young S.K."/>
            <person name="Zeng Q."/>
            <person name="Gargeya S."/>
            <person name="Abouelleil A."/>
            <person name="Alvarado L."/>
            <person name="Chapman S.B."/>
            <person name="Gainer-Dewar J."/>
            <person name="Goldberg J."/>
            <person name="Griggs A."/>
            <person name="Gujja S."/>
            <person name="Hansen M."/>
            <person name="Howarth C."/>
            <person name="Imamovic A."/>
            <person name="Larimer J."/>
            <person name="Pearson M."/>
            <person name="Poon T.W."/>
            <person name="Priest M."/>
            <person name="Roberts A."/>
            <person name="Saif S."/>
            <person name="Shea T."/>
            <person name="Sykes S."/>
            <person name="Wortman J."/>
            <person name="Nusbaum C."/>
            <person name="Birren B."/>
        </authorList>
    </citation>
    <scope>NUCLEOTIDE SEQUENCE [LARGE SCALE GENOMIC DNA]</scope>
    <source>
        <strain evidence="6">nilgiri</strain>
    </source>
</reference>
<name>A0A0D9QIL1_PLAFR</name>
<comment type="subcellular location">
    <subcellularLocation>
        <location evidence="1">Nucleus</location>
    </subcellularLocation>
</comment>
<dbReference type="InterPro" id="IPR044245">
    <property type="entry name" value="Spartan"/>
</dbReference>
<keyword evidence="6" id="KW-1185">Reference proteome</keyword>
<evidence type="ECO:0000259" key="4">
    <source>
        <dbReference type="SMART" id="SM00731"/>
    </source>
</evidence>
<dbReference type="RefSeq" id="XP_012336519.1">
    <property type="nucleotide sequence ID" value="XM_012481096.1"/>
</dbReference>
<proteinExistence type="predicted"/>
<dbReference type="GeneID" id="24268794"/>
<evidence type="ECO:0000256" key="1">
    <source>
        <dbReference type="ARBA" id="ARBA00004123"/>
    </source>
</evidence>
<dbReference type="GO" id="GO:0005634">
    <property type="term" value="C:nucleus"/>
    <property type="evidence" value="ECO:0007669"/>
    <property type="project" value="UniProtKB-SubCell"/>
</dbReference>
<dbReference type="Pfam" id="PF10263">
    <property type="entry name" value="SprT-like"/>
    <property type="match status" value="2"/>
</dbReference>
<dbReference type="GO" id="GO:0003697">
    <property type="term" value="F:single-stranded DNA binding"/>
    <property type="evidence" value="ECO:0007669"/>
    <property type="project" value="InterPro"/>
</dbReference>
<dbReference type="SMART" id="SM00731">
    <property type="entry name" value="SprT"/>
    <property type="match status" value="1"/>
</dbReference>
<dbReference type="AlphaFoldDB" id="A0A0D9QIL1"/>
<dbReference type="VEuPathDB" id="PlasmoDB:AK88_03480"/>
<protein>
    <recommendedName>
        <fullName evidence="4">SprT-like domain-containing protein</fullName>
    </recommendedName>
</protein>
<dbReference type="InterPro" id="IPR055220">
    <property type="entry name" value="SPRTN_ZBD"/>
</dbReference>
<keyword evidence="2" id="KW-0539">Nucleus</keyword>
<dbReference type="PANTHER" id="PTHR21220">
    <property type="entry name" value="DNA-DEPENDENT METALLOPROTEASE SPRTN"/>
    <property type="match status" value="1"/>
</dbReference>
<dbReference type="PANTHER" id="PTHR21220:SF0">
    <property type="entry name" value="DNA-DEPENDENT METALLOPROTEASE SPRTN"/>
    <property type="match status" value="1"/>
</dbReference>
<feature type="region of interest" description="Disordered" evidence="3">
    <location>
        <begin position="75"/>
        <end position="94"/>
    </location>
</feature>
<dbReference type="GO" id="GO:0004222">
    <property type="term" value="F:metalloendopeptidase activity"/>
    <property type="evidence" value="ECO:0007669"/>
    <property type="project" value="InterPro"/>
</dbReference>
<dbReference type="EMBL" id="KQ001684">
    <property type="protein sequence ID" value="KJP86869.1"/>
    <property type="molecule type" value="Genomic_DNA"/>
</dbReference>
<dbReference type="OrthoDB" id="5236983at2759"/>
<feature type="domain" description="SprT-like" evidence="4">
    <location>
        <begin position="174"/>
        <end position="357"/>
    </location>
</feature>
<dbReference type="GO" id="GO:0031593">
    <property type="term" value="F:polyubiquitin modification-dependent protein binding"/>
    <property type="evidence" value="ECO:0007669"/>
    <property type="project" value="TreeGrafter"/>
</dbReference>
<accession>A0A0D9QIL1</accession>
<evidence type="ECO:0000256" key="3">
    <source>
        <dbReference type="SAM" id="MobiDB-lite"/>
    </source>
</evidence>
<feature type="region of interest" description="Disordered" evidence="3">
    <location>
        <begin position="366"/>
        <end position="402"/>
    </location>
</feature>
<dbReference type="InterPro" id="IPR006640">
    <property type="entry name" value="SprT-like_domain"/>
</dbReference>
<organism evidence="5 6">
    <name type="scientific">Plasmodium fragile</name>
    <dbReference type="NCBI Taxonomy" id="5857"/>
    <lineage>
        <taxon>Eukaryota</taxon>
        <taxon>Sar</taxon>
        <taxon>Alveolata</taxon>
        <taxon>Apicomplexa</taxon>
        <taxon>Aconoidasida</taxon>
        <taxon>Haemosporida</taxon>
        <taxon>Plasmodiidae</taxon>
        <taxon>Plasmodium</taxon>
        <taxon>Plasmodium (Plasmodium)</taxon>
    </lineage>
</organism>
<evidence type="ECO:0000256" key="2">
    <source>
        <dbReference type="ARBA" id="ARBA00023242"/>
    </source>
</evidence>
<evidence type="ECO:0000313" key="5">
    <source>
        <dbReference type="EMBL" id="KJP86869.1"/>
    </source>
</evidence>
<sequence>MNDGLNKLTSVESEYLEKSGKKRRQKFLTPHEDVCIHQDGTCERNCLSTVQEEMKQDKEFAPPDVYVSEGRMGQAVHPSSVDSSASFPLDAEVEEEDSETLQVIKQLSSIRIDSDSDSSIGGDKVVCNKKENTPKKRNKKKRGKNTIIPLWDNANVECVEDAIVYDESKDTDFPDLLQLFEEYNEKYFFNKLKSVQVKWSNKMKLCAGICIFKKSGYCCIRLSLPLLKLRKIKEYRCDQFRVQHTKMLIPQETLLHEMIHAFLFLTRSNSRHDGHGPEFKKHMYRINKATGLCITIYHSFHKEVNFYRNHVWRCTGVCRTYPPHFGYVKRSMNRPPGPKEKWWRRHSSYCRGNFVKVEDAQEAKNADTVHLSEQGESSGTLGKAMDSTRTKDKKTKGKDGFGKRADRVQTEVLNDAIVILDTKKKNMEKQKEVDEMNIINLIKTLFSDNKQKVWSFPDLSVDYHKAFKNENYFEID</sequence>